<feature type="compositionally biased region" description="Basic and acidic residues" evidence="1">
    <location>
        <begin position="80"/>
        <end position="90"/>
    </location>
</feature>
<accession>A5B128</accession>
<protein>
    <submittedName>
        <fullName evidence="2">Uncharacterized protein</fullName>
    </submittedName>
</protein>
<organism evidence="2">
    <name type="scientific">Vitis vinifera</name>
    <name type="common">Grape</name>
    <dbReference type="NCBI Taxonomy" id="29760"/>
    <lineage>
        <taxon>Eukaryota</taxon>
        <taxon>Viridiplantae</taxon>
        <taxon>Streptophyta</taxon>
        <taxon>Embryophyta</taxon>
        <taxon>Tracheophyta</taxon>
        <taxon>Spermatophyta</taxon>
        <taxon>Magnoliopsida</taxon>
        <taxon>eudicotyledons</taxon>
        <taxon>Gunneridae</taxon>
        <taxon>Pentapetalae</taxon>
        <taxon>rosids</taxon>
        <taxon>Vitales</taxon>
        <taxon>Vitaceae</taxon>
        <taxon>Viteae</taxon>
        <taxon>Vitis</taxon>
    </lineage>
</organism>
<reference evidence="2" key="1">
    <citation type="journal article" date="2007" name="PLoS ONE">
        <title>The first genome sequence of an elite grapevine cultivar (Pinot noir Vitis vinifera L.): coping with a highly heterozygous genome.</title>
        <authorList>
            <person name="Velasco R."/>
            <person name="Zharkikh A."/>
            <person name="Troggio M."/>
            <person name="Cartwright D.A."/>
            <person name="Cestaro A."/>
            <person name="Pruss D."/>
            <person name="Pindo M."/>
            <person name="FitzGerald L.M."/>
            <person name="Vezzulli S."/>
            <person name="Reid J."/>
            <person name="Malacarne G."/>
            <person name="Iliev D."/>
            <person name="Coppola G."/>
            <person name="Wardell B."/>
            <person name="Micheletti D."/>
            <person name="Macalma T."/>
            <person name="Facci M."/>
            <person name="Mitchell J.T."/>
            <person name="Perazzolli M."/>
            <person name="Eldredge G."/>
            <person name="Gatto P."/>
            <person name="Oyzerski R."/>
            <person name="Moretto M."/>
            <person name="Gutin N."/>
            <person name="Stefanini M."/>
            <person name="Chen Y."/>
            <person name="Segala C."/>
            <person name="Davenport C."/>
            <person name="Dematte L."/>
            <person name="Mraz A."/>
            <person name="Battilana J."/>
            <person name="Stormo K."/>
            <person name="Costa F."/>
            <person name="Tao Q."/>
            <person name="Si-Ammour A."/>
            <person name="Harkins T."/>
            <person name="Lackey A."/>
            <person name="Perbost C."/>
            <person name="Taillon B."/>
            <person name="Stella A."/>
            <person name="Solovyev V."/>
            <person name="Fawcett J.A."/>
            <person name="Sterck L."/>
            <person name="Vandepoele K."/>
            <person name="Grando S.M."/>
            <person name="Toppo S."/>
            <person name="Moser C."/>
            <person name="Lanchbury J."/>
            <person name="Bogden R."/>
            <person name="Skolnick M."/>
            <person name="Sgaramella V."/>
            <person name="Bhatnagar S.K."/>
            <person name="Fontana P."/>
            <person name="Gutin A."/>
            <person name="Van de Peer Y."/>
            <person name="Salamini F."/>
            <person name="Viola R."/>
        </authorList>
    </citation>
    <scope>NUCLEOTIDE SEQUENCE</scope>
</reference>
<proteinExistence type="predicted"/>
<sequence>MFNGYLDGMKTMFRKESPDDARLTWMIEALRAGELSSHVGRVLERKGLTPLEKQERPAAPFLGRFQHASEERVTPNGKEINSRTKGDPGGRSKIIFWNVRGCSRTIERKISETAAPLR</sequence>
<feature type="region of interest" description="Disordered" evidence="1">
    <location>
        <begin position="66"/>
        <end position="90"/>
    </location>
</feature>
<evidence type="ECO:0000313" key="2">
    <source>
        <dbReference type="EMBL" id="CAN76286.1"/>
    </source>
</evidence>
<gene>
    <name evidence="2" type="ORF">VITISV_027432</name>
</gene>
<evidence type="ECO:0000256" key="1">
    <source>
        <dbReference type="SAM" id="MobiDB-lite"/>
    </source>
</evidence>
<name>A5B128_VITVI</name>
<dbReference type="AlphaFoldDB" id="A5B128"/>
<dbReference type="EMBL" id="AM442953">
    <property type="protein sequence ID" value="CAN76286.1"/>
    <property type="molecule type" value="Genomic_DNA"/>
</dbReference>